<organism evidence="1 2">
    <name type="scientific">Tulasnella calospora MUT 4182</name>
    <dbReference type="NCBI Taxonomy" id="1051891"/>
    <lineage>
        <taxon>Eukaryota</taxon>
        <taxon>Fungi</taxon>
        <taxon>Dikarya</taxon>
        <taxon>Basidiomycota</taxon>
        <taxon>Agaricomycotina</taxon>
        <taxon>Agaricomycetes</taxon>
        <taxon>Cantharellales</taxon>
        <taxon>Tulasnellaceae</taxon>
        <taxon>Tulasnella</taxon>
    </lineage>
</organism>
<evidence type="ECO:0000313" key="1">
    <source>
        <dbReference type="EMBL" id="KIO21213.1"/>
    </source>
</evidence>
<dbReference type="HOGENOM" id="CLU_2833045_0_0_1"/>
<protein>
    <submittedName>
        <fullName evidence="1">Uncharacterized protein</fullName>
    </submittedName>
</protein>
<keyword evidence="2" id="KW-1185">Reference proteome</keyword>
<dbReference type="AlphaFoldDB" id="A0A0C3KI89"/>
<reference evidence="2" key="2">
    <citation type="submission" date="2015-01" db="EMBL/GenBank/DDBJ databases">
        <title>Evolutionary Origins and Diversification of the Mycorrhizal Mutualists.</title>
        <authorList>
            <consortium name="DOE Joint Genome Institute"/>
            <consortium name="Mycorrhizal Genomics Consortium"/>
            <person name="Kohler A."/>
            <person name="Kuo A."/>
            <person name="Nagy L.G."/>
            <person name="Floudas D."/>
            <person name="Copeland A."/>
            <person name="Barry K.W."/>
            <person name="Cichocki N."/>
            <person name="Veneault-Fourrey C."/>
            <person name="LaButti K."/>
            <person name="Lindquist E.A."/>
            <person name="Lipzen A."/>
            <person name="Lundell T."/>
            <person name="Morin E."/>
            <person name="Murat C."/>
            <person name="Riley R."/>
            <person name="Ohm R."/>
            <person name="Sun H."/>
            <person name="Tunlid A."/>
            <person name="Henrissat B."/>
            <person name="Grigoriev I.V."/>
            <person name="Hibbett D.S."/>
            <person name="Martin F."/>
        </authorList>
    </citation>
    <scope>NUCLEOTIDE SEQUENCE [LARGE SCALE GENOMIC DNA]</scope>
    <source>
        <strain evidence="2">MUT 4182</strain>
    </source>
</reference>
<sequence>MSLVPLEDSEPWPSHFFPSWLPGLQNLSNLQQIQSFHKPKIQLFKDHEKILYADSFHNSALHQEIG</sequence>
<dbReference type="EMBL" id="KN823145">
    <property type="protein sequence ID" value="KIO21213.1"/>
    <property type="molecule type" value="Genomic_DNA"/>
</dbReference>
<reference evidence="1 2" key="1">
    <citation type="submission" date="2014-04" db="EMBL/GenBank/DDBJ databases">
        <authorList>
            <consortium name="DOE Joint Genome Institute"/>
            <person name="Kuo A."/>
            <person name="Girlanda M."/>
            <person name="Perotto S."/>
            <person name="Kohler A."/>
            <person name="Nagy L.G."/>
            <person name="Floudas D."/>
            <person name="Copeland A."/>
            <person name="Barry K.W."/>
            <person name="Cichocki N."/>
            <person name="Veneault-Fourrey C."/>
            <person name="LaButti K."/>
            <person name="Lindquist E.A."/>
            <person name="Lipzen A."/>
            <person name="Lundell T."/>
            <person name="Morin E."/>
            <person name="Murat C."/>
            <person name="Sun H."/>
            <person name="Tunlid A."/>
            <person name="Henrissat B."/>
            <person name="Grigoriev I.V."/>
            <person name="Hibbett D.S."/>
            <person name="Martin F."/>
            <person name="Nordberg H.P."/>
            <person name="Cantor M.N."/>
            <person name="Hua S.X."/>
        </authorList>
    </citation>
    <scope>NUCLEOTIDE SEQUENCE [LARGE SCALE GENOMIC DNA]</scope>
    <source>
        <strain evidence="1 2">MUT 4182</strain>
    </source>
</reference>
<evidence type="ECO:0000313" key="2">
    <source>
        <dbReference type="Proteomes" id="UP000054248"/>
    </source>
</evidence>
<dbReference type="Proteomes" id="UP000054248">
    <property type="component" value="Unassembled WGS sequence"/>
</dbReference>
<proteinExistence type="predicted"/>
<name>A0A0C3KI89_9AGAM</name>
<gene>
    <name evidence="1" type="ORF">M407DRAFT_29144</name>
</gene>
<accession>A0A0C3KI89</accession>